<sequence>MARNFATRNSRNKDEAAIAEPESSADCRQRASEKTLTSIMPGAGLIAPRLTIFLQRVFGREHAKQTGITFQAIFKIEDGSMKL</sequence>
<evidence type="ECO:0000256" key="1">
    <source>
        <dbReference type="SAM" id="MobiDB-lite"/>
    </source>
</evidence>
<protein>
    <submittedName>
        <fullName evidence="2">Uncharacterized protein</fullName>
    </submittedName>
</protein>
<dbReference type="EMBL" id="JACHXI010000006">
    <property type="protein sequence ID" value="MBB3103181.1"/>
    <property type="molecule type" value="Genomic_DNA"/>
</dbReference>
<dbReference type="RefSeq" id="WP_183166138.1">
    <property type="nucleotide sequence ID" value="NZ_JACHXI010000006.1"/>
</dbReference>
<evidence type="ECO:0000313" key="3">
    <source>
        <dbReference type="Proteomes" id="UP000549250"/>
    </source>
</evidence>
<evidence type="ECO:0000313" key="2">
    <source>
        <dbReference type="EMBL" id="MBB3103181.1"/>
    </source>
</evidence>
<gene>
    <name evidence="2" type="ORF">FHR87_001576</name>
</gene>
<organism evidence="2 3">
    <name type="scientific">Azomonas macrocytogenes</name>
    <name type="common">Azotobacter macrocytogenes</name>
    <dbReference type="NCBI Taxonomy" id="69962"/>
    <lineage>
        <taxon>Bacteria</taxon>
        <taxon>Pseudomonadati</taxon>
        <taxon>Pseudomonadota</taxon>
        <taxon>Gammaproteobacteria</taxon>
        <taxon>Pseudomonadales</taxon>
        <taxon>Pseudomonadaceae</taxon>
        <taxon>Azomonas</taxon>
    </lineage>
</organism>
<proteinExistence type="predicted"/>
<dbReference type="Proteomes" id="UP000549250">
    <property type="component" value="Unassembled WGS sequence"/>
</dbReference>
<name>A0A839T0W0_AZOMA</name>
<keyword evidence="3" id="KW-1185">Reference proteome</keyword>
<accession>A0A839T0W0</accession>
<comment type="caution">
    <text evidence="2">The sequence shown here is derived from an EMBL/GenBank/DDBJ whole genome shotgun (WGS) entry which is preliminary data.</text>
</comment>
<feature type="region of interest" description="Disordered" evidence="1">
    <location>
        <begin position="1"/>
        <end position="32"/>
    </location>
</feature>
<reference evidence="2 3" key="1">
    <citation type="submission" date="2020-08" db="EMBL/GenBank/DDBJ databases">
        <title>Genomic Encyclopedia of Type Strains, Phase III (KMG-III): the genomes of soil and plant-associated and newly described type strains.</title>
        <authorList>
            <person name="Whitman W."/>
        </authorList>
    </citation>
    <scope>NUCLEOTIDE SEQUENCE [LARGE SCALE GENOMIC DNA]</scope>
    <source>
        <strain evidence="2 3">CECT 4462</strain>
    </source>
</reference>
<dbReference type="AlphaFoldDB" id="A0A839T0W0"/>